<sequence length="232" mass="24090">MLLDVLLGLVLVVAFCPVGLMRPSRFACVLPDASVVLAPASPIFPEPVLPLDPPDPLDVLVDFSAGGQTLVVAFCPVGLMRPSRFACVLPDASVVLAPASPIFPEPVLPLDPPDPPDPLDVLEDFSAGGLTLVVAFCPVGLMRPSRFACVLPDASVVLAPASPIFPEPVLPLDPPDPLDVLDDFSAGGLTLVVAFCPVGLMRPSRFACVLPDASVVLAPASPIFPLLVLPLD</sequence>
<name>A0ABU6JAT1_9BURK</name>
<evidence type="ECO:0000313" key="1">
    <source>
        <dbReference type="EMBL" id="MEC4720761.1"/>
    </source>
</evidence>
<dbReference type="RefSeq" id="WP_326507477.1">
    <property type="nucleotide sequence ID" value="NZ_JAWIIV010000013.1"/>
</dbReference>
<proteinExistence type="predicted"/>
<reference evidence="1 2" key="1">
    <citation type="submission" date="2023-10" db="EMBL/GenBank/DDBJ databases">
        <title>Noviherbaspirillum sp. CPCC 100848 genome assembly.</title>
        <authorList>
            <person name="Li X.Y."/>
            <person name="Fang X.M."/>
        </authorList>
    </citation>
    <scope>NUCLEOTIDE SEQUENCE [LARGE SCALE GENOMIC DNA]</scope>
    <source>
        <strain evidence="1 2">CPCC 100848</strain>
    </source>
</reference>
<evidence type="ECO:0000313" key="2">
    <source>
        <dbReference type="Proteomes" id="UP001352263"/>
    </source>
</evidence>
<dbReference type="Proteomes" id="UP001352263">
    <property type="component" value="Unassembled WGS sequence"/>
</dbReference>
<accession>A0ABU6JAT1</accession>
<keyword evidence="2" id="KW-1185">Reference proteome</keyword>
<dbReference type="EMBL" id="JAWIIV010000013">
    <property type="protein sequence ID" value="MEC4720761.1"/>
    <property type="molecule type" value="Genomic_DNA"/>
</dbReference>
<protein>
    <submittedName>
        <fullName evidence="1">Uncharacterized protein</fullName>
    </submittedName>
</protein>
<organism evidence="1 2">
    <name type="scientific">Noviherbaspirillum album</name>
    <dbReference type="NCBI Taxonomy" id="3080276"/>
    <lineage>
        <taxon>Bacteria</taxon>
        <taxon>Pseudomonadati</taxon>
        <taxon>Pseudomonadota</taxon>
        <taxon>Betaproteobacteria</taxon>
        <taxon>Burkholderiales</taxon>
        <taxon>Oxalobacteraceae</taxon>
        <taxon>Noviherbaspirillum</taxon>
    </lineage>
</organism>
<comment type="caution">
    <text evidence="1">The sequence shown here is derived from an EMBL/GenBank/DDBJ whole genome shotgun (WGS) entry which is preliminary data.</text>
</comment>
<gene>
    <name evidence="1" type="ORF">RY831_16475</name>
</gene>